<proteinExistence type="predicted"/>
<evidence type="ECO:0000313" key="2">
    <source>
        <dbReference type="EMBL" id="RJE20691.1"/>
    </source>
</evidence>
<dbReference type="Proteomes" id="UP000266188">
    <property type="component" value="Unassembled WGS sequence"/>
</dbReference>
<dbReference type="OrthoDB" id="17089at2759"/>
<dbReference type="STRING" id="2070753.A0A3A2ZUK7"/>
<dbReference type="AlphaFoldDB" id="A0A3A2ZUK7"/>
<keyword evidence="3" id="KW-1185">Reference proteome</keyword>
<gene>
    <name evidence="2" type="ORF">PHISCL_06964</name>
</gene>
<comment type="caution">
    <text evidence="2">The sequence shown here is derived from an EMBL/GenBank/DDBJ whole genome shotgun (WGS) entry which is preliminary data.</text>
</comment>
<feature type="compositionally biased region" description="Polar residues" evidence="1">
    <location>
        <begin position="57"/>
        <end position="79"/>
    </location>
</feature>
<evidence type="ECO:0000256" key="1">
    <source>
        <dbReference type="SAM" id="MobiDB-lite"/>
    </source>
</evidence>
<reference evidence="3" key="1">
    <citation type="submission" date="2017-02" db="EMBL/GenBank/DDBJ databases">
        <authorList>
            <person name="Tafer H."/>
            <person name="Lopandic K."/>
        </authorList>
    </citation>
    <scope>NUCLEOTIDE SEQUENCE [LARGE SCALE GENOMIC DNA]</scope>
    <source>
        <strain evidence="3">CBS 366.77</strain>
    </source>
</reference>
<evidence type="ECO:0000313" key="3">
    <source>
        <dbReference type="Proteomes" id="UP000266188"/>
    </source>
</evidence>
<name>A0A3A2ZUK7_9EURO</name>
<feature type="region of interest" description="Disordered" evidence="1">
    <location>
        <begin position="40"/>
        <end position="145"/>
    </location>
</feature>
<dbReference type="Pfam" id="PF05176">
    <property type="entry name" value="ATP-synt_10"/>
    <property type="match status" value="1"/>
</dbReference>
<protein>
    <submittedName>
        <fullName evidence="2">Uncharacterized protein</fullName>
    </submittedName>
</protein>
<feature type="compositionally biased region" description="Basic and acidic residues" evidence="1">
    <location>
        <begin position="120"/>
        <end position="145"/>
    </location>
</feature>
<dbReference type="EMBL" id="MVGC01000284">
    <property type="protein sequence ID" value="RJE20691.1"/>
    <property type="molecule type" value="Genomic_DNA"/>
</dbReference>
<sequence length="145" mass="16371">MAPGHVTPINEKSIQEVRLEQSGKNVEVFAIFYSAQGIFPPTRQQLRPGLRHYASKANASKDTNPTASNPQRDIQFKQNPTPTSTPTQSGKSDDEDPKILTLDRPIGSIIPPSEGQNTGIDERSYRQRRDDFVNYDKHLARRREL</sequence>
<organism evidence="2 3">
    <name type="scientific">Aspergillus sclerotialis</name>
    <dbReference type="NCBI Taxonomy" id="2070753"/>
    <lineage>
        <taxon>Eukaryota</taxon>
        <taxon>Fungi</taxon>
        <taxon>Dikarya</taxon>
        <taxon>Ascomycota</taxon>
        <taxon>Pezizomycotina</taxon>
        <taxon>Eurotiomycetes</taxon>
        <taxon>Eurotiomycetidae</taxon>
        <taxon>Eurotiales</taxon>
        <taxon>Aspergillaceae</taxon>
        <taxon>Aspergillus</taxon>
        <taxon>Aspergillus subgen. Polypaecilum</taxon>
    </lineage>
</organism>
<accession>A0A3A2ZUK7</accession>
<dbReference type="InterPro" id="IPR007849">
    <property type="entry name" value="ATP10"/>
</dbReference>